<name>A0A2M8W532_9RHOB</name>
<evidence type="ECO:0000256" key="8">
    <source>
        <dbReference type="PIRSR" id="PIRSR038994-3"/>
    </source>
</evidence>
<evidence type="ECO:0000256" key="1">
    <source>
        <dbReference type="ARBA" id="ARBA00010716"/>
    </source>
</evidence>
<evidence type="ECO:0000256" key="7">
    <source>
        <dbReference type="PIRSR" id="PIRSR038994-2"/>
    </source>
</evidence>
<feature type="binding site" evidence="8">
    <location>
        <position position="196"/>
    </location>
    <ligand>
        <name>Zn(2+)</name>
        <dbReference type="ChEBI" id="CHEBI:29105"/>
    </ligand>
</feature>
<dbReference type="Proteomes" id="UP000228531">
    <property type="component" value="Unassembled WGS sequence"/>
</dbReference>
<dbReference type="Gene3D" id="3.20.20.140">
    <property type="entry name" value="Metal-dependent hydrolases"/>
    <property type="match status" value="1"/>
</dbReference>
<evidence type="ECO:0000256" key="4">
    <source>
        <dbReference type="ARBA" id="ARBA00023277"/>
    </source>
</evidence>
<feature type="binding site" evidence="7">
    <location>
        <begin position="220"/>
        <end position="221"/>
    </location>
    <ligand>
        <name>substrate</name>
    </ligand>
</feature>
<dbReference type="InterPro" id="IPR011059">
    <property type="entry name" value="Metal-dep_hydrolase_composite"/>
</dbReference>
<keyword evidence="4 5" id="KW-0119">Carbohydrate metabolism</keyword>
<comment type="similarity">
    <text evidence="1 5">Belongs to the metallo-dependent hydrolases superfamily. NagA family.</text>
</comment>
<dbReference type="PANTHER" id="PTHR11113">
    <property type="entry name" value="N-ACETYLGLUCOSAMINE-6-PHOSPHATE DEACETYLASE"/>
    <property type="match status" value="1"/>
</dbReference>
<dbReference type="AlphaFoldDB" id="A0A2M8W532"/>
<accession>A0A2M8W532</accession>
<feature type="binding site" evidence="7">
    <location>
        <position position="141"/>
    </location>
    <ligand>
        <name>substrate</name>
    </ligand>
</feature>
<evidence type="ECO:0000313" key="11">
    <source>
        <dbReference type="Proteomes" id="UP000228531"/>
    </source>
</evidence>
<dbReference type="GO" id="GO:0006046">
    <property type="term" value="P:N-acetylglucosamine catabolic process"/>
    <property type="evidence" value="ECO:0007669"/>
    <property type="project" value="TreeGrafter"/>
</dbReference>
<feature type="binding site" evidence="8">
    <location>
        <position position="217"/>
    </location>
    <ligand>
        <name>Zn(2+)</name>
        <dbReference type="ChEBI" id="CHEBI:29105"/>
    </ligand>
</feature>
<evidence type="ECO:0000256" key="3">
    <source>
        <dbReference type="ARBA" id="ARBA00022801"/>
    </source>
</evidence>
<organism evidence="10 11">
    <name type="scientific">Yoonia maricola</name>
    <dbReference type="NCBI Taxonomy" id="420999"/>
    <lineage>
        <taxon>Bacteria</taxon>
        <taxon>Pseudomonadati</taxon>
        <taxon>Pseudomonadota</taxon>
        <taxon>Alphaproteobacteria</taxon>
        <taxon>Rhodobacterales</taxon>
        <taxon>Paracoccaceae</taxon>
        <taxon>Yoonia</taxon>
    </lineage>
</organism>
<dbReference type="Pfam" id="PF01979">
    <property type="entry name" value="Amidohydro_1"/>
    <property type="match status" value="1"/>
</dbReference>
<comment type="caution">
    <text evidence="10">The sequence shown here is derived from an EMBL/GenBank/DDBJ whole genome shotgun (WGS) entry which is preliminary data.</text>
</comment>
<dbReference type="GO" id="GO:0008448">
    <property type="term" value="F:N-acetylglucosamine-6-phosphate deacetylase activity"/>
    <property type="evidence" value="ECO:0007669"/>
    <property type="project" value="InterPro"/>
</dbReference>
<dbReference type="GO" id="GO:0046872">
    <property type="term" value="F:metal ion binding"/>
    <property type="evidence" value="ECO:0007669"/>
    <property type="project" value="UniProtKB-KW"/>
</dbReference>
<keyword evidence="11" id="KW-1185">Reference proteome</keyword>
<evidence type="ECO:0000313" key="10">
    <source>
        <dbReference type="EMBL" id="PJI86018.1"/>
    </source>
</evidence>
<feature type="binding site" evidence="7">
    <location>
        <position position="252"/>
    </location>
    <ligand>
        <name>substrate</name>
    </ligand>
</feature>
<dbReference type="OrthoDB" id="9776488at2"/>
<feature type="binding site" evidence="8">
    <location>
        <position position="130"/>
    </location>
    <ligand>
        <name>Zn(2+)</name>
        <dbReference type="ChEBI" id="CHEBI:29105"/>
    </ligand>
</feature>
<keyword evidence="3 5" id="KW-0378">Hydrolase</keyword>
<dbReference type="InterPro" id="IPR003764">
    <property type="entry name" value="GlcNAc_6-P_deAcase"/>
</dbReference>
<feature type="binding site" evidence="7">
    <location>
        <position position="228"/>
    </location>
    <ligand>
        <name>substrate</name>
    </ligand>
</feature>
<dbReference type="EMBL" id="PGTY01000002">
    <property type="protein sequence ID" value="PJI86018.1"/>
    <property type="molecule type" value="Genomic_DNA"/>
</dbReference>
<dbReference type="SUPFAM" id="SSF51338">
    <property type="entry name" value="Composite domain of metallo-dependent hydrolases"/>
    <property type="match status" value="1"/>
</dbReference>
<dbReference type="SUPFAM" id="SSF51556">
    <property type="entry name" value="Metallo-dependent hydrolases"/>
    <property type="match status" value="1"/>
</dbReference>
<reference evidence="10 11" key="1">
    <citation type="submission" date="2017-11" db="EMBL/GenBank/DDBJ databases">
        <title>Genomic Encyclopedia of Archaeal and Bacterial Type Strains, Phase II (KMG-II): From Individual Species to Whole Genera.</title>
        <authorList>
            <person name="Goeker M."/>
        </authorList>
    </citation>
    <scope>NUCLEOTIDE SEQUENCE [LARGE SCALE GENOMIC DNA]</scope>
    <source>
        <strain evidence="10 11">DSM 29128</strain>
    </source>
</reference>
<sequence length="376" mass="39270">MTKRALTEARVFDGSQMHGDAGLLLNGDVFAGIVPVQSVPSEYVITQVKGGTILPGFVDLQVNGGGGFMFNDDPSVAMLRTIATAHARTGTRALLPTLITDTPDCLRAGVDAVEQAIRAGVPGIIGIHLEGPHLSVAKKGAHDPDLIRPMEDTDEAFLLDAAARLPNVMVTVAPESVTPEQIKRLAEAEIIVSLGHTDCTYAEARAAFAAGARCVTHLFNAMSQMSAREPGLVGAALDAAGVRAGLIADNIHVHASTMRSALSAKREQDGIFLVTDAMATAGSDITEFTLNGRNVHRLGGRLMLEDGTLAGADLDFASAIRTLVNYVEVSPADALGMATSIPAKVLRTSGNLGCFVQGKPANAIHLSDGFEYLGTP</sequence>
<comment type="cofactor">
    <cofactor evidence="8">
        <name>a divalent metal cation</name>
        <dbReference type="ChEBI" id="CHEBI:60240"/>
    </cofactor>
    <text evidence="8">Binds 1 divalent metal cation per subunit.</text>
</comment>
<evidence type="ECO:0000259" key="9">
    <source>
        <dbReference type="Pfam" id="PF01979"/>
    </source>
</evidence>
<dbReference type="NCBIfam" id="TIGR00221">
    <property type="entry name" value="nagA"/>
    <property type="match status" value="1"/>
</dbReference>
<dbReference type="PIRSF" id="PIRSF038994">
    <property type="entry name" value="NagA"/>
    <property type="match status" value="1"/>
</dbReference>
<dbReference type="Gene3D" id="2.30.40.10">
    <property type="entry name" value="Urease, subunit C, domain 1"/>
    <property type="match status" value="1"/>
</dbReference>
<dbReference type="PANTHER" id="PTHR11113:SF14">
    <property type="entry name" value="N-ACETYLGLUCOSAMINE-6-PHOSPHATE DEACETYLASE"/>
    <property type="match status" value="1"/>
</dbReference>
<dbReference type="InterPro" id="IPR006680">
    <property type="entry name" value="Amidohydro-rel"/>
</dbReference>
<dbReference type="RefSeq" id="WP_100368352.1">
    <property type="nucleotide sequence ID" value="NZ_PGTY01000002.1"/>
</dbReference>
<dbReference type="InterPro" id="IPR032466">
    <property type="entry name" value="Metal_Hydrolase"/>
</dbReference>
<evidence type="ECO:0000256" key="2">
    <source>
        <dbReference type="ARBA" id="ARBA00022723"/>
    </source>
</evidence>
<proteinExistence type="inferred from homology"/>
<feature type="active site" description="Proton donor/acceptor" evidence="6">
    <location>
        <position position="276"/>
    </location>
</feature>
<gene>
    <name evidence="10" type="ORF">BC777_2375</name>
</gene>
<evidence type="ECO:0000256" key="5">
    <source>
        <dbReference type="PIRNR" id="PIRNR038994"/>
    </source>
</evidence>
<feature type="binding site" evidence="7">
    <location>
        <begin position="309"/>
        <end position="311"/>
    </location>
    <ligand>
        <name>substrate</name>
    </ligand>
</feature>
<protein>
    <submittedName>
        <fullName evidence="10">N-acetylglucosamine 6-phosphate deacetylase</fullName>
    </submittedName>
</protein>
<feature type="domain" description="Amidohydrolase-related" evidence="9">
    <location>
        <begin position="52"/>
        <end position="366"/>
    </location>
</feature>
<keyword evidence="2 8" id="KW-0479">Metal-binding</keyword>
<evidence type="ECO:0000256" key="6">
    <source>
        <dbReference type="PIRSR" id="PIRSR038994-1"/>
    </source>
</evidence>